<dbReference type="GO" id="GO:0005840">
    <property type="term" value="C:ribosome"/>
    <property type="evidence" value="ECO:0007669"/>
    <property type="project" value="UniProtKB-KW"/>
</dbReference>
<name>A0AAP0JVD7_9MAGN</name>
<keyword evidence="7" id="KW-1185">Reference proteome</keyword>
<dbReference type="InterPro" id="IPR001971">
    <property type="entry name" value="Ribosomal_uS11"/>
</dbReference>
<protein>
    <submittedName>
        <fullName evidence="6">Uncharacterized protein</fullName>
    </submittedName>
</protein>
<dbReference type="Pfam" id="PF00411">
    <property type="entry name" value="Ribosomal_S11"/>
    <property type="match status" value="1"/>
</dbReference>
<dbReference type="EMBL" id="JBBNAG010000004">
    <property type="protein sequence ID" value="KAK9139695.1"/>
    <property type="molecule type" value="Genomic_DNA"/>
</dbReference>
<dbReference type="InterPro" id="IPR016123">
    <property type="entry name" value="Mog1/PsbP_a/b/a-sand"/>
</dbReference>
<dbReference type="Gene3D" id="3.30.420.80">
    <property type="entry name" value="Ribosomal protein S11"/>
    <property type="match status" value="1"/>
</dbReference>
<dbReference type="Proteomes" id="UP001419268">
    <property type="component" value="Unassembled WGS sequence"/>
</dbReference>
<evidence type="ECO:0000256" key="1">
    <source>
        <dbReference type="ARBA" id="ARBA00006194"/>
    </source>
</evidence>
<sequence>MVACGKRRWEARLVGEAATRGGRRGRRWPLVAVDGDGRHKWQQWEAQLRGATSGRRGGGRRRLALWKARLVGGSDDWLRWEEADIDVWEEEANNGLSSLPLTPESHSLCLRPPLTLYASRTAPAPAPPLTLPALPLTPESQLSRSLLSGTGGNKTKTPGPGAQSALSALARSGIRIGRIEDVTPIPTDSHDSQSLLSGTWLCLSLPSPNSHGLSSLAGMGMGMPKADKKCVFAATELVEDVKMASMVDDINAYSFMYPVELPSKKFAFKWVESRKPERYSSAAPLSPNARQRIVSERVDIIDNLVISISIDGEPYWYYEYLVRKSPTSSAQESNIYRHYVVAIERDGYLYSLNAYTLTLESCTCTDVRLVTLAPDAMFGWFLRQTIMYLLTRTLGDYGDFNFVS</sequence>
<keyword evidence="3 4" id="KW-0687">Ribonucleoprotein</keyword>
<dbReference type="GO" id="GO:0003735">
    <property type="term" value="F:structural constituent of ribosome"/>
    <property type="evidence" value="ECO:0007669"/>
    <property type="project" value="InterPro"/>
</dbReference>
<evidence type="ECO:0000256" key="5">
    <source>
        <dbReference type="SAM" id="MobiDB-lite"/>
    </source>
</evidence>
<proteinExistence type="inferred from homology"/>
<dbReference type="PROSITE" id="PS00054">
    <property type="entry name" value="RIBOSOMAL_S11"/>
    <property type="match status" value="1"/>
</dbReference>
<comment type="similarity">
    <text evidence="1 4">Belongs to the universal ribosomal protein uS11 family.</text>
</comment>
<dbReference type="SUPFAM" id="SSF53137">
    <property type="entry name" value="Translational machinery components"/>
    <property type="match status" value="1"/>
</dbReference>
<evidence type="ECO:0000313" key="7">
    <source>
        <dbReference type="Proteomes" id="UP001419268"/>
    </source>
</evidence>
<evidence type="ECO:0000256" key="3">
    <source>
        <dbReference type="ARBA" id="ARBA00023274"/>
    </source>
</evidence>
<evidence type="ECO:0000256" key="4">
    <source>
        <dbReference type="RuleBase" id="RU003629"/>
    </source>
</evidence>
<dbReference type="InterPro" id="IPR036967">
    <property type="entry name" value="Ribosomal_uS11_sf"/>
</dbReference>
<evidence type="ECO:0000313" key="6">
    <source>
        <dbReference type="EMBL" id="KAK9139695.1"/>
    </source>
</evidence>
<dbReference type="SUPFAM" id="SSF55724">
    <property type="entry name" value="Mog1p/PsbP-like"/>
    <property type="match status" value="1"/>
</dbReference>
<evidence type="ECO:0000256" key="2">
    <source>
        <dbReference type="ARBA" id="ARBA00022980"/>
    </source>
</evidence>
<dbReference type="PANTHER" id="PTHR11759">
    <property type="entry name" value="40S RIBOSOMAL PROTEIN S14/30S RIBOSOMAL PROTEIN S11"/>
    <property type="match status" value="1"/>
</dbReference>
<gene>
    <name evidence="6" type="ORF">Scep_009376</name>
</gene>
<keyword evidence="2 4" id="KW-0689">Ribosomal protein</keyword>
<dbReference type="GO" id="GO:0006412">
    <property type="term" value="P:translation"/>
    <property type="evidence" value="ECO:0007669"/>
    <property type="project" value="InterPro"/>
</dbReference>
<comment type="caution">
    <text evidence="6">The sequence shown here is derived from an EMBL/GenBank/DDBJ whole genome shotgun (WGS) entry which is preliminary data.</text>
</comment>
<dbReference type="InterPro" id="IPR018102">
    <property type="entry name" value="Ribosomal_uS11_CS"/>
</dbReference>
<feature type="region of interest" description="Disordered" evidence="5">
    <location>
        <begin position="143"/>
        <end position="164"/>
    </location>
</feature>
<dbReference type="GO" id="GO:1990904">
    <property type="term" value="C:ribonucleoprotein complex"/>
    <property type="evidence" value="ECO:0007669"/>
    <property type="project" value="UniProtKB-KW"/>
</dbReference>
<dbReference type="AlphaFoldDB" id="A0AAP0JVD7"/>
<accession>A0AAP0JVD7</accession>
<organism evidence="6 7">
    <name type="scientific">Stephania cephalantha</name>
    <dbReference type="NCBI Taxonomy" id="152367"/>
    <lineage>
        <taxon>Eukaryota</taxon>
        <taxon>Viridiplantae</taxon>
        <taxon>Streptophyta</taxon>
        <taxon>Embryophyta</taxon>
        <taxon>Tracheophyta</taxon>
        <taxon>Spermatophyta</taxon>
        <taxon>Magnoliopsida</taxon>
        <taxon>Ranunculales</taxon>
        <taxon>Menispermaceae</taxon>
        <taxon>Menispermoideae</taxon>
        <taxon>Cissampelideae</taxon>
        <taxon>Stephania</taxon>
    </lineage>
</organism>
<reference evidence="6 7" key="1">
    <citation type="submission" date="2024-01" db="EMBL/GenBank/DDBJ databases">
        <title>Genome assemblies of Stephania.</title>
        <authorList>
            <person name="Yang L."/>
        </authorList>
    </citation>
    <scope>NUCLEOTIDE SEQUENCE [LARGE SCALE GENOMIC DNA]</scope>
    <source>
        <strain evidence="6">JXDWG</strain>
        <tissue evidence="6">Leaf</tissue>
    </source>
</reference>